<organism evidence="4">
    <name type="scientific">Thrips palmi</name>
    <name type="common">Melon thrips</name>
    <dbReference type="NCBI Taxonomy" id="161013"/>
    <lineage>
        <taxon>Eukaryota</taxon>
        <taxon>Metazoa</taxon>
        <taxon>Ecdysozoa</taxon>
        <taxon>Arthropoda</taxon>
        <taxon>Hexapoda</taxon>
        <taxon>Insecta</taxon>
        <taxon>Pterygota</taxon>
        <taxon>Neoptera</taxon>
        <taxon>Paraneoptera</taxon>
        <taxon>Thysanoptera</taxon>
        <taxon>Terebrantia</taxon>
        <taxon>Thripoidea</taxon>
        <taxon>Thripidae</taxon>
        <taxon>Thrips</taxon>
    </lineage>
</organism>
<dbReference type="Proteomes" id="UP000515158">
    <property type="component" value="Unplaced"/>
</dbReference>
<sequence>MPLGTVVVLSPRIILRGGAQVDPPAERRTTSLDAQRDFTLVGDVAMRQTGIAYLPEAKYRFGTTLVVSSSKSAALYNRKQRSKGSSNFIDESLHWKEAVIGCKHYGAPRSHEHVPGTKERANQSTFKTHCKAKFNVNYSVKDQCFEITKLEEQHSNHPINDKFTSLYPEFRKIPKEAVEAAEDLLENDVKAHHIRSKVCSYGVLATRQDIQNLRNRWKKKKMGGKTPEAAVFDQLEQMLEEDPGSVAVINHDADSGVINSIFFQTSSMKKAYSDYPEVLIMDTTYKLCDNDMPLIVFQTIDCYGSSRNAGYAIISSEKKEIVSHALSLICRSNNDAFQRLGIVVVDKDQSEIAAIKEIAPHAEIHLCDYHSKVSMEKGGKKHHGSNYMEDVHPIVLSLIHAHSKEEFDEAYGVLKTVANPAFMDYYHKYWHNSGLVWSDYQRNLSLNLKARTTGRVESQNAKIKILVSKAYPVAEVIFRLRMLNKFKDLDNDYKDFTNSVKVKYHKYSNDAILQQIIKLNTPFVAAELQRNYERSKHPPSSNLHTVSLSTCDCKYYSNTKLPCSHIFRQRKLEDVEVYDHDLIPPRWKANEDCFAPELEDEENDLRSSINFMATSSVKVPKRKKTLTSEQKYTECMKICTEICSKVANSGGQQYEYNLNALMCISKYFSEGKKVAVVTIDANNKSQGIVYPLEKKDTSEVPVINIVDSDTEDLQEFSSPVVKPEPPDVTPSNNDKGDVIPCHRRTTTEVFEKMVPGAKLSLKLPVKAPKRGRPRNNKRHPMFNPKSKRKQGQGSDAGEDDADEVGLSPKVCSSCQQVASIRTSFSKMNRGRKMYHCKNPKGYGCRKFFEWLPGTNTLDTILEDNEENNETGDDTVLVEEIADTLDASSEEVEKDQESGDDIVLVEETADTMDTISGVDKESKERGDHALLEETERDDNCDISLESNDTAGHTPTGGEITTSIMDLDRDNDIDTLLETDLLLDSSLNDSDCSINPSQGIGLTHMLLLWNLGCR</sequence>
<feature type="compositionally biased region" description="Basic residues" evidence="1">
    <location>
        <begin position="767"/>
        <end position="790"/>
    </location>
</feature>
<feature type="region of interest" description="Disordered" evidence="1">
    <location>
        <begin position="714"/>
        <end position="740"/>
    </location>
</feature>
<reference evidence="4" key="1">
    <citation type="submission" date="2025-08" db="UniProtKB">
        <authorList>
            <consortium name="RefSeq"/>
        </authorList>
    </citation>
    <scope>IDENTIFICATION</scope>
    <source>
        <tissue evidence="4">Total insect</tissue>
    </source>
</reference>
<gene>
    <name evidence="4" type="primary">LOC117644628</name>
</gene>
<dbReference type="PANTHER" id="PTHR31569:SF4">
    <property type="entry name" value="SWIM-TYPE DOMAIN-CONTAINING PROTEIN"/>
    <property type="match status" value="1"/>
</dbReference>
<evidence type="ECO:0000256" key="1">
    <source>
        <dbReference type="SAM" id="MobiDB-lite"/>
    </source>
</evidence>
<evidence type="ECO:0000313" key="3">
    <source>
        <dbReference type="Proteomes" id="UP000515158"/>
    </source>
</evidence>
<feature type="region of interest" description="Disordered" evidence="1">
    <location>
        <begin position="761"/>
        <end position="804"/>
    </location>
</feature>
<accession>A0A6P8YRY1</accession>
<dbReference type="KEGG" id="tpal:117644628"/>
<feature type="domain" description="ZSWIM1/3 RNaseH-like" evidence="2">
    <location>
        <begin position="237"/>
        <end position="364"/>
    </location>
</feature>
<dbReference type="InterPro" id="IPR052579">
    <property type="entry name" value="Zinc_finger_SWIM"/>
</dbReference>
<proteinExistence type="predicted"/>
<dbReference type="AlphaFoldDB" id="A0A6P8YRY1"/>
<protein>
    <submittedName>
        <fullName evidence="4">Uncharacterized protein LOC117644628</fullName>
    </submittedName>
</protein>
<dbReference type="RefSeq" id="XP_034240130.1">
    <property type="nucleotide sequence ID" value="XM_034384239.1"/>
</dbReference>
<dbReference type="PANTHER" id="PTHR31569">
    <property type="entry name" value="SWIM-TYPE DOMAIN-CONTAINING PROTEIN"/>
    <property type="match status" value="1"/>
</dbReference>
<name>A0A6P8YRY1_THRPL</name>
<evidence type="ECO:0000313" key="4">
    <source>
        <dbReference type="RefSeq" id="XP_034240130.1"/>
    </source>
</evidence>
<dbReference type="Pfam" id="PF21056">
    <property type="entry name" value="ZSWIM1-3_RNaseH-like"/>
    <property type="match status" value="1"/>
</dbReference>
<dbReference type="OrthoDB" id="124789at2759"/>
<evidence type="ECO:0000259" key="2">
    <source>
        <dbReference type="Pfam" id="PF21056"/>
    </source>
</evidence>
<dbReference type="GeneID" id="117644628"/>
<dbReference type="InterPro" id="IPR048324">
    <property type="entry name" value="ZSWIM1-3_RNaseH-like"/>
</dbReference>
<keyword evidence="3" id="KW-1185">Reference proteome</keyword>
<dbReference type="InParanoid" id="A0A6P8YRY1"/>